<evidence type="ECO:0000313" key="1">
    <source>
        <dbReference type="EMBL" id="CBA74613.1"/>
    </source>
</evidence>
<proteinExistence type="predicted"/>
<organism evidence="1">
    <name type="scientific">Arsenophonus nasoniae</name>
    <name type="common">son-killer infecting Nasonia vitripennis</name>
    <dbReference type="NCBI Taxonomy" id="638"/>
    <lineage>
        <taxon>Bacteria</taxon>
        <taxon>Pseudomonadati</taxon>
        <taxon>Pseudomonadota</taxon>
        <taxon>Gammaproteobacteria</taxon>
        <taxon>Enterobacterales</taxon>
        <taxon>Morganellaceae</taxon>
        <taxon>Arsenophonus</taxon>
    </lineage>
</organism>
<dbReference type="Proteomes" id="UP000295134">
    <property type="component" value="Chromosome"/>
</dbReference>
<evidence type="ECO:0000313" key="2">
    <source>
        <dbReference type="EMBL" id="QBY44699.1"/>
    </source>
</evidence>
<name>D2U1H8_9GAMM</name>
<protein>
    <submittedName>
        <fullName evidence="1">Uncharacterized protein</fullName>
    </submittedName>
</protein>
<reference evidence="1" key="1">
    <citation type="journal article" date="2010" name="Insect Mol. Biol.">
        <title>The draft genome sequence of Arsenophonus nasoniae, son-killer bacterium of Nasonia vitripennis, reveals genes associated with virulence and symbiosis.</title>
        <authorList>
            <person name="Wilkes T."/>
            <person name="Darby A.C."/>
            <person name="Choi J."/>
            <person name="Colborne J.K."/>
            <person name="Werren J.H."/>
            <person name="Hurst G.D.D."/>
        </authorList>
    </citation>
    <scope>NUCLEOTIDE SEQUENCE</scope>
</reference>
<dbReference type="KEGG" id="ans:ArsFIN_32850"/>
<sequence length="48" mass="5380">MTIYAIVNNVLYQKVGRKNIIYSVVTNDSKTSENIQMSDFLLGAIINS</sequence>
<dbReference type="EMBL" id="CP038613">
    <property type="protein sequence ID" value="QBY44699.1"/>
    <property type="molecule type" value="Genomic_DNA"/>
</dbReference>
<gene>
    <name evidence="1" type="ORF">ARN_24060</name>
    <name evidence="2" type="ORF">ArsFIN_32850</name>
</gene>
<reference evidence="2 3" key="2">
    <citation type="submission" date="2019-03" db="EMBL/GenBank/DDBJ databases">
        <title>Long-read sequencing reveals hyperdense prophage content in a complex bacterial symbiont genome.</title>
        <authorList>
            <person name="Frost C.L."/>
            <person name="Siozios S."/>
            <person name="Nadal-Jimenez P."/>
            <person name="Brockhurst M.A."/>
            <person name="King K.C."/>
            <person name="Darby A.C."/>
            <person name="Hurst G.D.D."/>
        </authorList>
    </citation>
    <scope>NUCLEOTIDE SEQUENCE [LARGE SCALE GENOMIC DNA]</scope>
    <source>
        <strain evidence="2 3">FIN</strain>
    </source>
</reference>
<evidence type="ECO:0000313" key="3">
    <source>
        <dbReference type="Proteomes" id="UP000295134"/>
    </source>
</evidence>
<dbReference type="AlphaFoldDB" id="D2U1H8"/>
<accession>D2U1H8</accession>
<dbReference type="EMBL" id="FN545240">
    <property type="protein sequence ID" value="CBA74613.1"/>
    <property type="molecule type" value="Genomic_DNA"/>
</dbReference>